<name>A1D5P6_NEOFI</name>
<feature type="transmembrane region" description="Helical" evidence="1">
    <location>
        <begin position="137"/>
        <end position="170"/>
    </location>
</feature>
<accession>A1D5P6</accession>
<feature type="transmembrane region" description="Helical" evidence="1">
    <location>
        <begin position="29"/>
        <end position="51"/>
    </location>
</feature>
<feature type="transmembrane region" description="Helical" evidence="1">
    <location>
        <begin position="94"/>
        <end position="116"/>
    </location>
</feature>
<dbReference type="OrthoDB" id="4749694at2759"/>
<keyword evidence="1" id="KW-0812">Transmembrane</keyword>
<dbReference type="RefSeq" id="XP_001262937.1">
    <property type="nucleotide sequence ID" value="XM_001262936.1"/>
</dbReference>
<dbReference type="AlphaFoldDB" id="A1D5P6"/>
<proteinExistence type="predicted"/>
<keyword evidence="3" id="KW-1185">Reference proteome</keyword>
<dbReference type="VEuPathDB" id="FungiDB:NFIA_062010"/>
<feature type="transmembrane region" description="Helical" evidence="1">
    <location>
        <begin position="63"/>
        <end position="82"/>
    </location>
</feature>
<evidence type="ECO:0000313" key="2">
    <source>
        <dbReference type="EMBL" id="EAW21040.1"/>
    </source>
</evidence>
<dbReference type="Proteomes" id="UP000006702">
    <property type="component" value="Unassembled WGS sequence"/>
</dbReference>
<organism evidence="2 3">
    <name type="scientific">Neosartorya fischeri (strain ATCC 1020 / DSM 3700 / CBS 544.65 / FGSC A1164 / JCM 1740 / NRRL 181 / WB 181)</name>
    <name type="common">Aspergillus fischerianus</name>
    <dbReference type="NCBI Taxonomy" id="331117"/>
    <lineage>
        <taxon>Eukaryota</taxon>
        <taxon>Fungi</taxon>
        <taxon>Dikarya</taxon>
        <taxon>Ascomycota</taxon>
        <taxon>Pezizomycotina</taxon>
        <taxon>Eurotiomycetes</taxon>
        <taxon>Eurotiomycetidae</taxon>
        <taxon>Eurotiales</taxon>
        <taxon>Aspergillaceae</taxon>
        <taxon>Aspergillus</taxon>
        <taxon>Aspergillus subgen. Fumigati</taxon>
    </lineage>
</organism>
<keyword evidence="1" id="KW-1133">Transmembrane helix</keyword>
<evidence type="ECO:0000313" key="3">
    <source>
        <dbReference type="Proteomes" id="UP000006702"/>
    </source>
</evidence>
<protein>
    <submittedName>
        <fullName evidence="2">Uncharacterized protein</fullName>
    </submittedName>
</protein>
<dbReference type="HOGENOM" id="CLU_093227_0_0_1"/>
<gene>
    <name evidence="2" type="ORF">NFIA_062010</name>
</gene>
<evidence type="ECO:0000256" key="1">
    <source>
        <dbReference type="SAM" id="Phobius"/>
    </source>
</evidence>
<dbReference type="GeneID" id="4589750"/>
<sequence length="192" mass="20621">MATLTGATRRPVSGNKDDDGPVGDLYSKIATGGFGLWISAVVVLGLSAGIISKTPPGPLRSAASYNLAVAALEFFLAFSSITKPVSPTNARPPARFIIILAFTTMMWAAAFPLMLVMRSNRDTYKVVNLDKRVVLSIGTGVVSALENITIACGCLGVSAFIFILFQWYYLCQLFLGKFTPEEIRQAYGRGTV</sequence>
<dbReference type="OMA" id="DIGRWIA"/>
<dbReference type="KEGG" id="nfi:NFIA_062010"/>
<dbReference type="eggNOG" id="ENOG502SS0A">
    <property type="taxonomic scope" value="Eukaryota"/>
</dbReference>
<reference evidence="3" key="1">
    <citation type="journal article" date="2008" name="PLoS Genet.">
        <title>Genomic islands in the pathogenic filamentous fungus Aspergillus fumigatus.</title>
        <authorList>
            <person name="Fedorova N.D."/>
            <person name="Khaldi N."/>
            <person name="Joardar V.S."/>
            <person name="Maiti R."/>
            <person name="Amedeo P."/>
            <person name="Anderson M.J."/>
            <person name="Crabtree J."/>
            <person name="Silva J.C."/>
            <person name="Badger J.H."/>
            <person name="Albarraq A."/>
            <person name="Angiuoli S."/>
            <person name="Bussey H."/>
            <person name="Bowyer P."/>
            <person name="Cotty P.J."/>
            <person name="Dyer P.S."/>
            <person name="Egan A."/>
            <person name="Galens K."/>
            <person name="Fraser-Liggett C.M."/>
            <person name="Haas B.J."/>
            <person name="Inman J.M."/>
            <person name="Kent R."/>
            <person name="Lemieux S."/>
            <person name="Malavazi I."/>
            <person name="Orvis J."/>
            <person name="Roemer T."/>
            <person name="Ronning C.M."/>
            <person name="Sundaram J.P."/>
            <person name="Sutton G."/>
            <person name="Turner G."/>
            <person name="Venter J.C."/>
            <person name="White O.R."/>
            <person name="Whitty B.R."/>
            <person name="Youngman P."/>
            <person name="Wolfe K.H."/>
            <person name="Goldman G.H."/>
            <person name="Wortman J.R."/>
            <person name="Jiang B."/>
            <person name="Denning D.W."/>
            <person name="Nierman W.C."/>
        </authorList>
    </citation>
    <scope>NUCLEOTIDE SEQUENCE [LARGE SCALE GENOMIC DNA]</scope>
    <source>
        <strain evidence="3">ATCC 1020 / DSM 3700 / CBS 544.65 / FGSC A1164 / JCM 1740 / NRRL 181 / WB 181</strain>
    </source>
</reference>
<keyword evidence="1" id="KW-0472">Membrane</keyword>
<dbReference type="EMBL" id="DS027690">
    <property type="protein sequence ID" value="EAW21040.1"/>
    <property type="molecule type" value="Genomic_DNA"/>
</dbReference>